<protein>
    <recommendedName>
        <fullName evidence="1">DUF6285 domain-containing protein</fullName>
    </recommendedName>
</protein>
<gene>
    <name evidence="2" type="ORF">J7302_11345</name>
</gene>
<proteinExistence type="predicted"/>
<comment type="caution">
    <text evidence="2">The sequence shown here is derived from an EMBL/GenBank/DDBJ whole genome shotgun (WGS) entry which is preliminary data.</text>
</comment>
<dbReference type="Proteomes" id="UP001519667">
    <property type="component" value="Unassembled WGS sequence"/>
</dbReference>
<dbReference type="EMBL" id="JAGTIS010000005">
    <property type="protein sequence ID" value="MBT8766711.1"/>
    <property type="molecule type" value="Genomic_DNA"/>
</dbReference>
<dbReference type="InterPro" id="IPR046252">
    <property type="entry name" value="DUF6285"/>
</dbReference>
<dbReference type="Pfam" id="PF19802">
    <property type="entry name" value="DUF6285"/>
    <property type="match status" value="1"/>
</dbReference>
<dbReference type="RefSeq" id="WP_215373995.1">
    <property type="nucleotide sequence ID" value="NZ_JAGTIS010000005.1"/>
</dbReference>
<feature type="domain" description="DUF6285" evidence="1">
    <location>
        <begin position="24"/>
        <end position="94"/>
    </location>
</feature>
<evidence type="ECO:0000313" key="3">
    <source>
        <dbReference type="Proteomes" id="UP001519667"/>
    </source>
</evidence>
<reference evidence="2 3" key="1">
    <citation type="submission" date="2021-04" db="EMBL/GenBank/DDBJ databases">
        <title>Pseudomonas boanensis sp. nov., a bacterium isolated from river water used for household purposes in Boane District, Mozambique.</title>
        <authorList>
            <person name="Nicklasson M."/>
            <person name="Martin-Rodriguez A.J."/>
            <person name="Thorell K."/>
            <person name="Neves L."/>
            <person name="Mussagy A."/>
            <person name="Rydberg H.A."/>
            <person name="Hernroth B."/>
            <person name="Svensson-Stadler L."/>
            <person name="Sjoling A."/>
        </authorList>
    </citation>
    <scope>NUCLEOTIDE SEQUENCE [LARGE SCALE GENOMIC DNA]</scope>
    <source>
        <strain evidence="2 3">DB1</strain>
    </source>
</reference>
<organism evidence="2 3">
    <name type="scientific">Metapseudomonas boanensis</name>
    <dbReference type="NCBI Taxonomy" id="2822138"/>
    <lineage>
        <taxon>Bacteria</taxon>
        <taxon>Pseudomonadati</taxon>
        <taxon>Pseudomonadota</taxon>
        <taxon>Gammaproteobacteria</taxon>
        <taxon>Pseudomonadales</taxon>
        <taxon>Pseudomonadaceae</taxon>
        <taxon>Metapseudomonas</taxon>
    </lineage>
</organism>
<accession>A0ABS5XG98</accession>
<evidence type="ECO:0000313" key="2">
    <source>
        <dbReference type="EMBL" id="MBT8766711.1"/>
    </source>
</evidence>
<name>A0ABS5XG98_9GAMM</name>
<evidence type="ECO:0000259" key="1">
    <source>
        <dbReference type="Pfam" id="PF19802"/>
    </source>
</evidence>
<sequence>MSRLPDATDLLVTAREALLRRLLPSLPEALHYEARMIANAMAIAARECHATTAVDLARERELSSGIRRGLRDDASTRRELLAITLRKLEVSNPRLLAIYSEKGD</sequence>
<keyword evidence="3" id="KW-1185">Reference proteome</keyword>